<evidence type="ECO:0000313" key="1">
    <source>
        <dbReference type="EMBL" id="KAI8437169.1"/>
    </source>
</evidence>
<reference evidence="1 2" key="1">
    <citation type="journal article" date="2022" name="Genome Biol. Evol.">
        <title>The Spruce Budworm Genome: Reconstructing the Evolutionary History of Antifreeze Proteins.</title>
        <authorList>
            <person name="Beliveau C."/>
            <person name="Gagne P."/>
            <person name="Picq S."/>
            <person name="Vernygora O."/>
            <person name="Keeling C.I."/>
            <person name="Pinkney K."/>
            <person name="Doucet D."/>
            <person name="Wen F."/>
            <person name="Johnston J.S."/>
            <person name="Maaroufi H."/>
            <person name="Boyle B."/>
            <person name="Laroche J."/>
            <person name="Dewar K."/>
            <person name="Juretic N."/>
            <person name="Blackburn G."/>
            <person name="Nisole A."/>
            <person name="Brunet B."/>
            <person name="Brandao M."/>
            <person name="Lumley L."/>
            <person name="Duan J."/>
            <person name="Quan G."/>
            <person name="Lucarotti C.J."/>
            <person name="Roe A.D."/>
            <person name="Sperling F.A.H."/>
            <person name="Levesque R.C."/>
            <person name="Cusson M."/>
        </authorList>
    </citation>
    <scope>NUCLEOTIDE SEQUENCE [LARGE SCALE GENOMIC DNA]</scope>
    <source>
        <strain evidence="1">Glfc:IPQL:Cfum</strain>
    </source>
</reference>
<keyword evidence="2" id="KW-1185">Reference proteome</keyword>
<sequence length="574" mass="63640">MLPGPSKPKVTDSRLARPYCACTSSRLPMPWQLQLQELELATDCACGEEDAIGEWTWQEPEGNVQNSLEFSKNDTQVTFHPTYSSGTATVRGDCPFHKDHHHYFEIKMLTDTYGTDIMVGVGTDKVNIAESRYKFTSLLGEDDQSYGLSYRGMVRHGAGLAHESAGFCRGSIVGVRVDLWHGTLEHIILQPPPAPTAVPDGFFHGCPVEDPAHIRRVLARLAANAMQKKSKESEMEFDKAEISESLIMYYFMNNNREPTVVGVPNFNAAEDAATLRAAMKGFGTDEQAIIDILTSRSNIQRQAIAQAFTHEYGRDIIEDLKSELGGHFEDVIVALMRPPAEYLCKELHNCMEGMGTDENTLVEILCTRTKKEIAEIVDAYERLYNRPLAEHMCSETSGDFRRLLTLIVTSSHQGARDEEAGVDAARAQDAAQALFDAGEAKWGTDEEIFNKILAHESFAQLRAIFEAYKDIAGRTIEQAIKAEIGGELKDALSAIVECTQSPAAWFATRLRAAMQGLGTDDRTLVRIVVSRSELDLAAIAREYERLYDKTLESEIRGETSGDYKRALVALLGPA</sequence>
<organism evidence="1 2">
    <name type="scientific">Choristoneura fumiferana</name>
    <name type="common">Spruce budworm moth</name>
    <name type="synonym">Archips fumiferana</name>
    <dbReference type="NCBI Taxonomy" id="7141"/>
    <lineage>
        <taxon>Eukaryota</taxon>
        <taxon>Metazoa</taxon>
        <taxon>Ecdysozoa</taxon>
        <taxon>Arthropoda</taxon>
        <taxon>Hexapoda</taxon>
        <taxon>Insecta</taxon>
        <taxon>Pterygota</taxon>
        <taxon>Neoptera</taxon>
        <taxon>Endopterygota</taxon>
        <taxon>Lepidoptera</taxon>
        <taxon>Glossata</taxon>
        <taxon>Ditrysia</taxon>
        <taxon>Tortricoidea</taxon>
        <taxon>Tortricidae</taxon>
        <taxon>Tortricinae</taxon>
        <taxon>Choristoneura</taxon>
    </lineage>
</organism>
<dbReference type="EMBL" id="CM046117">
    <property type="protein sequence ID" value="KAI8437169.1"/>
    <property type="molecule type" value="Genomic_DNA"/>
</dbReference>
<dbReference type="Proteomes" id="UP001064048">
    <property type="component" value="Chromosome 17"/>
</dbReference>
<accession>A0ACC0KLD6</accession>
<gene>
    <name evidence="1" type="ORF">MSG28_010505</name>
</gene>
<name>A0ACC0KLD6_CHOFU</name>
<comment type="caution">
    <text evidence="1">The sequence shown here is derived from an EMBL/GenBank/DDBJ whole genome shotgun (WGS) entry which is preliminary data.</text>
</comment>
<proteinExistence type="predicted"/>
<evidence type="ECO:0000313" key="2">
    <source>
        <dbReference type="Proteomes" id="UP001064048"/>
    </source>
</evidence>
<protein>
    <submittedName>
        <fullName evidence="1">Uncharacterized protein</fullName>
    </submittedName>
</protein>